<feature type="transmembrane region" description="Helical" evidence="1">
    <location>
        <begin position="139"/>
        <end position="159"/>
    </location>
</feature>
<accession>A0ABT5DYH2</accession>
<protein>
    <recommendedName>
        <fullName evidence="4">Lipoprotein</fullName>
    </recommendedName>
</protein>
<evidence type="ECO:0000313" key="3">
    <source>
        <dbReference type="Proteomes" id="UP001221686"/>
    </source>
</evidence>
<dbReference type="PROSITE" id="PS51257">
    <property type="entry name" value="PROKAR_LIPOPROTEIN"/>
    <property type="match status" value="1"/>
</dbReference>
<dbReference type="RefSeq" id="WP_272087151.1">
    <property type="nucleotide sequence ID" value="NZ_JAQNDL010000001.1"/>
</dbReference>
<gene>
    <name evidence="2" type="ORF">POL25_17335</name>
</gene>
<name>A0ABT5DYH2_9BACT</name>
<dbReference type="Proteomes" id="UP001221686">
    <property type="component" value="Unassembled WGS sequence"/>
</dbReference>
<feature type="transmembrane region" description="Helical" evidence="1">
    <location>
        <begin position="93"/>
        <end position="114"/>
    </location>
</feature>
<evidence type="ECO:0008006" key="4">
    <source>
        <dbReference type="Google" id="ProtNLM"/>
    </source>
</evidence>
<keyword evidence="1" id="KW-0472">Membrane</keyword>
<keyword evidence="3" id="KW-1185">Reference proteome</keyword>
<keyword evidence="1" id="KW-0812">Transmembrane</keyword>
<sequence>MREVRPSSAALGLVAAFAAACSQITSETELRTIVRPDAQPLLSEERVVAVAVEARWSQRGSTLEVELRELRSCRTVAHLAARQEERIVRKPDAMIYFEYGLAALALGAAALAFARPELFAAEPSYDAERMQYIRDPKTGLRIGGVFTGVGVGLLTAGIVDSVRARDRVRVSDAVALREGPVKPCDPPSGPASGRAVELVLGERVLASNADAEGRVRFSLPAEDQTSELSPETDRSPRALAATLRVGFAGALPITLVTPYAHTTDAPHTGTAHSGPR</sequence>
<organism evidence="2 3">
    <name type="scientific">Nannocystis bainbridge</name>
    <dbReference type="NCBI Taxonomy" id="2995303"/>
    <lineage>
        <taxon>Bacteria</taxon>
        <taxon>Pseudomonadati</taxon>
        <taxon>Myxococcota</taxon>
        <taxon>Polyangia</taxon>
        <taxon>Nannocystales</taxon>
        <taxon>Nannocystaceae</taxon>
        <taxon>Nannocystis</taxon>
    </lineage>
</organism>
<dbReference type="EMBL" id="JAQNDL010000001">
    <property type="protein sequence ID" value="MDC0718672.1"/>
    <property type="molecule type" value="Genomic_DNA"/>
</dbReference>
<comment type="caution">
    <text evidence="2">The sequence shown here is derived from an EMBL/GenBank/DDBJ whole genome shotgun (WGS) entry which is preliminary data.</text>
</comment>
<evidence type="ECO:0000313" key="2">
    <source>
        <dbReference type="EMBL" id="MDC0718672.1"/>
    </source>
</evidence>
<keyword evidence="1" id="KW-1133">Transmembrane helix</keyword>
<evidence type="ECO:0000256" key="1">
    <source>
        <dbReference type="SAM" id="Phobius"/>
    </source>
</evidence>
<proteinExistence type="predicted"/>
<reference evidence="2 3" key="1">
    <citation type="submission" date="2022-11" db="EMBL/GenBank/DDBJ databases">
        <title>Minimal conservation of predation-associated metabolite biosynthetic gene clusters underscores biosynthetic potential of Myxococcota including descriptions for ten novel species: Archangium lansinium sp. nov., Myxococcus landrumus sp. nov., Nannocystis bai.</title>
        <authorList>
            <person name="Ahearne A."/>
            <person name="Stevens C."/>
            <person name="Dowd S."/>
        </authorList>
    </citation>
    <scope>NUCLEOTIDE SEQUENCE [LARGE SCALE GENOMIC DNA]</scope>
    <source>
        <strain evidence="2 3">BB15-2</strain>
    </source>
</reference>